<keyword evidence="6" id="KW-1185">Reference proteome</keyword>
<proteinExistence type="inferred from homology"/>
<feature type="domain" description="PucR C-terminal helix-turn-helix" evidence="3">
    <location>
        <begin position="468"/>
        <end position="526"/>
    </location>
</feature>
<accession>A0A0D5NHC0</accession>
<dbReference type="EMBL" id="CP011058">
    <property type="protein sequence ID" value="AJY74779.1"/>
    <property type="molecule type" value="Genomic_DNA"/>
</dbReference>
<dbReference type="PANTHER" id="PTHR33744:SF1">
    <property type="entry name" value="DNA-BINDING TRANSCRIPTIONAL ACTIVATOR ADER"/>
    <property type="match status" value="1"/>
</dbReference>
<dbReference type="Pfam" id="PF07905">
    <property type="entry name" value="PucR"/>
    <property type="match status" value="1"/>
</dbReference>
<dbReference type="Pfam" id="PF17853">
    <property type="entry name" value="GGDEF_2"/>
    <property type="match status" value="1"/>
</dbReference>
<dbReference type="PATRIC" id="fig|1126833.4.peg.2100"/>
<gene>
    <name evidence="5" type="ORF">VN24_09500</name>
</gene>
<organism evidence="5 6">
    <name type="scientific">Paenibacillus beijingensis</name>
    <dbReference type="NCBI Taxonomy" id="1126833"/>
    <lineage>
        <taxon>Bacteria</taxon>
        <taxon>Bacillati</taxon>
        <taxon>Bacillota</taxon>
        <taxon>Bacilli</taxon>
        <taxon>Bacillales</taxon>
        <taxon>Paenibacillaceae</taxon>
        <taxon>Paenibacillus</taxon>
    </lineage>
</organism>
<dbReference type="AlphaFoldDB" id="A0A0D5NHC0"/>
<evidence type="ECO:0000256" key="1">
    <source>
        <dbReference type="ARBA" id="ARBA00006754"/>
    </source>
</evidence>
<reference evidence="6" key="2">
    <citation type="submission" date="2015-03" db="EMBL/GenBank/DDBJ databases">
        <title>Genome sequence of Paenibacillus beijingensis strain DSM 24997T.</title>
        <authorList>
            <person name="Kwak Y."/>
            <person name="Shin J.-H."/>
        </authorList>
    </citation>
    <scope>NUCLEOTIDE SEQUENCE [LARGE SCALE GENOMIC DNA]</scope>
    <source>
        <strain evidence="6">DSM 24997</strain>
    </source>
</reference>
<dbReference type="PANTHER" id="PTHR33744">
    <property type="entry name" value="CARBOHYDRATE DIACID REGULATOR"/>
    <property type="match status" value="1"/>
</dbReference>
<dbReference type="InterPro" id="IPR029016">
    <property type="entry name" value="GAF-like_dom_sf"/>
</dbReference>
<evidence type="ECO:0000259" key="4">
    <source>
        <dbReference type="Pfam" id="PF17853"/>
    </source>
</evidence>
<dbReference type="STRING" id="1126833.VN24_09500"/>
<comment type="similarity">
    <text evidence="1">Belongs to the CdaR family.</text>
</comment>
<dbReference type="InterPro" id="IPR025736">
    <property type="entry name" value="PucR_C-HTH_dom"/>
</dbReference>
<protein>
    <recommendedName>
        <fullName evidence="7">PucR family transcriptional regulator</fullName>
    </recommendedName>
</protein>
<evidence type="ECO:0000313" key="6">
    <source>
        <dbReference type="Proteomes" id="UP000032633"/>
    </source>
</evidence>
<feature type="domain" description="CdaR GGDEF-like" evidence="4">
    <location>
        <begin position="303"/>
        <end position="419"/>
    </location>
</feature>
<reference evidence="5 6" key="1">
    <citation type="journal article" date="2015" name="J. Biotechnol.">
        <title>Complete genome sequence of Paenibacillus beijingensis 7188(T) (=DSM 24997(T)), a novel rhizobacterium from jujube garden soil.</title>
        <authorList>
            <person name="Kwak Y."/>
            <person name="Shin J.H."/>
        </authorList>
    </citation>
    <scope>NUCLEOTIDE SEQUENCE [LARGE SCALE GENOMIC DNA]</scope>
    <source>
        <strain evidence="5 6">DSM 24997</strain>
    </source>
</reference>
<evidence type="ECO:0000259" key="3">
    <source>
        <dbReference type="Pfam" id="PF13556"/>
    </source>
</evidence>
<dbReference type="KEGG" id="pbj:VN24_09500"/>
<dbReference type="HOGENOM" id="CLU_017436_3_0_9"/>
<dbReference type="InterPro" id="IPR041522">
    <property type="entry name" value="CdaR_GGDEF"/>
</dbReference>
<dbReference type="OrthoDB" id="142218at2"/>
<dbReference type="InterPro" id="IPR042070">
    <property type="entry name" value="PucR_C-HTH_sf"/>
</dbReference>
<dbReference type="RefSeq" id="WP_045670212.1">
    <property type="nucleotide sequence ID" value="NZ_CP011058.1"/>
</dbReference>
<evidence type="ECO:0008006" key="7">
    <source>
        <dbReference type="Google" id="ProtNLM"/>
    </source>
</evidence>
<feature type="domain" description="Purine catabolism PurC-like" evidence="2">
    <location>
        <begin position="5"/>
        <end position="124"/>
    </location>
</feature>
<evidence type="ECO:0000259" key="2">
    <source>
        <dbReference type="Pfam" id="PF07905"/>
    </source>
</evidence>
<name>A0A0D5NHC0_9BACL</name>
<dbReference type="Gene3D" id="1.10.10.2840">
    <property type="entry name" value="PucR C-terminal helix-turn-helix domain"/>
    <property type="match status" value="1"/>
</dbReference>
<dbReference type="Gene3D" id="3.30.450.40">
    <property type="match status" value="1"/>
</dbReference>
<sequence length="537" mass="60757">MKLADALQLPSLKQARIVAGEEGIERTVRWVHIVDLPDPLPWVRSGDFLLTTGYAWPHDQEQQKTLITELSKRGLAGVGLAVPHYFNEMPAAACAAAEELQFPLIEIPWEVQFNSITEEILNSILSFHYKLQEKSEFIHQELIRIALDAASLQDIAVTLGRLIERKVMIQHPEGQLLAHYDKKDEASSGHWNQEEQAWNPHEFQALMEDPESPISLRSLSQPKRIPAAAETGLPEQFVCPIYIKRELVGLLRIMEEQQPLNELDRRAAQFAAIVMALHISQQRALASLEAQLGYSFLDSLLEGQFSPSPQAMRRAGLLGFDPEAVYSVGMIVMASPVPMTREGIVKREQLAEKLKRRLQELRMPAVLSLIQNQIVFLLPERLPAEQIWQTFQAPDLTFAVSLPHRGFDNVRQGYKEACSILPHLKFGQLHRYQELLVPRILLGDTEARSSFLEKMLGPLQSSKNGDVLVQTLLKFASLGFHLKKTADELNIHPKTLRYRLDRIIALGDFDLSDTETQFHLQLAVRIASLTNQREAKA</sequence>
<dbReference type="InterPro" id="IPR012914">
    <property type="entry name" value="PucR_dom"/>
</dbReference>
<dbReference type="InterPro" id="IPR051448">
    <property type="entry name" value="CdaR-like_regulators"/>
</dbReference>
<dbReference type="Proteomes" id="UP000032633">
    <property type="component" value="Chromosome"/>
</dbReference>
<evidence type="ECO:0000313" key="5">
    <source>
        <dbReference type="EMBL" id="AJY74779.1"/>
    </source>
</evidence>
<dbReference type="Pfam" id="PF13556">
    <property type="entry name" value="HTH_30"/>
    <property type="match status" value="1"/>
</dbReference>